<dbReference type="SMART" id="SM00331">
    <property type="entry name" value="PP2C_SIG"/>
    <property type="match status" value="1"/>
</dbReference>
<dbReference type="EMBL" id="MFSU01000028">
    <property type="protein sequence ID" value="OGI48445.1"/>
    <property type="molecule type" value="Genomic_DNA"/>
</dbReference>
<dbReference type="GO" id="GO:0004722">
    <property type="term" value="F:protein serine/threonine phosphatase activity"/>
    <property type="evidence" value="ECO:0007669"/>
    <property type="project" value="InterPro"/>
</dbReference>
<dbReference type="Gene3D" id="3.60.40.10">
    <property type="entry name" value="PPM-type phosphatase domain"/>
    <property type="match status" value="1"/>
</dbReference>
<dbReference type="AlphaFoldDB" id="A0A1F6TTM4"/>
<dbReference type="InterPro" id="IPR036457">
    <property type="entry name" value="PPM-type-like_dom_sf"/>
</dbReference>
<gene>
    <name evidence="2" type="ORF">A2151_04260</name>
</gene>
<dbReference type="SMART" id="SM00332">
    <property type="entry name" value="PP2Cc"/>
    <property type="match status" value="1"/>
</dbReference>
<comment type="caution">
    <text evidence="2">The sequence shown here is derived from an EMBL/GenBank/DDBJ whole genome shotgun (WGS) entry which is preliminary data.</text>
</comment>
<dbReference type="PROSITE" id="PS51746">
    <property type="entry name" value="PPM_2"/>
    <property type="match status" value="1"/>
</dbReference>
<dbReference type="PANTHER" id="PTHR13832">
    <property type="entry name" value="PROTEIN PHOSPHATASE 2C"/>
    <property type="match status" value="1"/>
</dbReference>
<accession>A0A1F6TTM4</accession>
<evidence type="ECO:0000313" key="2">
    <source>
        <dbReference type="EMBL" id="OGI48445.1"/>
    </source>
</evidence>
<dbReference type="Proteomes" id="UP000178885">
    <property type="component" value="Unassembled WGS sequence"/>
</dbReference>
<reference evidence="2 3" key="1">
    <citation type="journal article" date="2016" name="Nat. Commun.">
        <title>Thousands of microbial genomes shed light on interconnected biogeochemical processes in an aquifer system.</title>
        <authorList>
            <person name="Anantharaman K."/>
            <person name="Brown C.T."/>
            <person name="Hug L.A."/>
            <person name="Sharon I."/>
            <person name="Castelle C.J."/>
            <person name="Probst A.J."/>
            <person name="Thomas B.C."/>
            <person name="Singh A."/>
            <person name="Wilkins M.J."/>
            <person name="Karaoz U."/>
            <person name="Brodie E.L."/>
            <person name="Williams K.H."/>
            <person name="Hubbard S.S."/>
            <person name="Banfield J.F."/>
        </authorList>
    </citation>
    <scope>NUCLEOTIDE SEQUENCE [LARGE SCALE GENOMIC DNA]</scope>
</reference>
<feature type="domain" description="PPM-type phosphatase" evidence="1">
    <location>
        <begin position="4"/>
        <end position="243"/>
    </location>
</feature>
<dbReference type="InterPro" id="IPR001932">
    <property type="entry name" value="PPM-type_phosphatase-like_dom"/>
</dbReference>
<dbReference type="Pfam" id="PF13672">
    <property type="entry name" value="PP2C_2"/>
    <property type="match status" value="1"/>
</dbReference>
<proteinExistence type="predicted"/>
<dbReference type="CDD" id="cd00143">
    <property type="entry name" value="PP2Cc"/>
    <property type="match status" value="1"/>
</dbReference>
<protein>
    <recommendedName>
        <fullName evidence="1">PPM-type phosphatase domain-containing protein</fullName>
    </recommendedName>
</protein>
<sequence length="287" mass="31738">MNYQLAHYSLRGSRPTNEDRAAVAERDNAVLMVLADGLGGHRGGEIAAEILTQALVRAFRSVRAAVITRPSAFLALAILQAHTAIGRHAAASRPRLEPRTTCVACLVQDGYAYWAHVGDSRLYHFRGKRLMRRTQDHSTIEQMRQDGLLTEEEMQSHPQKGRLTKCVGGPNKPTISLGEETALQRDDVLLLCTDGVWEAHAPEALRHYLEQPSIEEAVEDMLHGAERKMKGSSDNLSAVCLRWQEDKPAGVPLQGNAETVVDEKTLWDTAAHVSATLKHGNRKNRDS</sequence>
<dbReference type="STRING" id="1817760.A2151_04260"/>
<dbReference type="InterPro" id="IPR015655">
    <property type="entry name" value="PP2C"/>
</dbReference>
<evidence type="ECO:0000259" key="1">
    <source>
        <dbReference type="PROSITE" id="PS51746"/>
    </source>
</evidence>
<dbReference type="PANTHER" id="PTHR13832:SF827">
    <property type="entry name" value="PROTEIN PHOSPHATASE 1L"/>
    <property type="match status" value="1"/>
</dbReference>
<organism evidence="2 3">
    <name type="scientific">Candidatus Muproteobacteria bacterium RBG_16_65_34</name>
    <dbReference type="NCBI Taxonomy" id="1817760"/>
    <lineage>
        <taxon>Bacteria</taxon>
        <taxon>Pseudomonadati</taxon>
        <taxon>Pseudomonadota</taxon>
        <taxon>Candidatus Muproteobacteria</taxon>
    </lineage>
</organism>
<name>A0A1F6TTM4_9PROT</name>
<dbReference type="SUPFAM" id="SSF81606">
    <property type="entry name" value="PP2C-like"/>
    <property type="match status" value="1"/>
</dbReference>
<evidence type="ECO:0000313" key="3">
    <source>
        <dbReference type="Proteomes" id="UP000178885"/>
    </source>
</evidence>